<evidence type="ECO:0008006" key="4">
    <source>
        <dbReference type="Google" id="ProtNLM"/>
    </source>
</evidence>
<dbReference type="Proteomes" id="UP000239007">
    <property type="component" value="Unassembled WGS sequence"/>
</dbReference>
<protein>
    <recommendedName>
        <fullName evidence="4">Zinc ribbon domain-containing protein</fullName>
    </recommendedName>
</protein>
<dbReference type="OrthoDB" id="8685152at2"/>
<feature type="transmembrane region" description="Helical" evidence="1">
    <location>
        <begin position="76"/>
        <end position="95"/>
    </location>
</feature>
<dbReference type="AlphaFoldDB" id="A0A2S7UWL9"/>
<evidence type="ECO:0000313" key="3">
    <source>
        <dbReference type="Proteomes" id="UP000239007"/>
    </source>
</evidence>
<feature type="transmembrane region" description="Helical" evidence="1">
    <location>
        <begin position="50"/>
        <end position="70"/>
    </location>
</feature>
<evidence type="ECO:0000313" key="2">
    <source>
        <dbReference type="EMBL" id="PQJ54169.1"/>
    </source>
</evidence>
<organism evidence="2 3">
    <name type="scientific">Psychrosphaera saromensis</name>
    <dbReference type="NCBI Taxonomy" id="716813"/>
    <lineage>
        <taxon>Bacteria</taxon>
        <taxon>Pseudomonadati</taxon>
        <taxon>Pseudomonadota</taxon>
        <taxon>Gammaproteobacteria</taxon>
        <taxon>Alteromonadales</taxon>
        <taxon>Pseudoalteromonadaceae</taxon>
        <taxon>Psychrosphaera</taxon>
    </lineage>
</organism>
<sequence>MAIIKCPQCAKSISDKQVICPHCDLDMKDLTEEKLHSLSKIKTLKNSQTLMTHQAIAMLLFLVGVFTFYNSEDKTAPQYLLSQVCILVGFIWYLVNRVRLILAKRKKL</sequence>
<reference evidence="2 3" key="1">
    <citation type="submission" date="2016-12" db="EMBL/GenBank/DDBJ databases">
        <title>Diversity of luminous bacteria.</title>
        <authorList>
            <person name="Yoshizawa S."/>
            <person name="Kogure K."/>
        </authorList>
    </citation>
    <scope>NUCLEOTIDE SEQUENCE [LARGE SCALE GENOMIC DNA]</scope>
    <source>
        <strain evidence="2 3">SA4-48</strain>
    </source>
</reference>
<comment type="caution">
    <text evidence="2">The sequence shown here is derived from an EMBL/GenBank/DDBJ whole genome shotgun (WGS) entry which is preliminary data.</text>
</comment>
<keyword evidence="1" id="KW-0812">Transmembrane</keyword>
<gene>
    <name evidence="2" type="ORF">BTO11_11250</name>
</gene>
<proteinExistence type="predicted"/>
<evidence type="ECO:0000256" key="1">
    <source>
        <dbReference type="SAM" id="Phobius"/>
    </source>
</evidence>
<keyword evidence="3" id="KW-1185">Reference proteome</keyword>
<keyword evidence="1" id="KW-1133">Transmembrane helix</keyword>
<name>A0A2S7UWL9_9GAMM</name>
<accession>A0A2S7UWL9</accession>
<keyword evidence="1" id="KW-0472">Membrane</keyword>
<dbReference type="EMBL" id="MSCH01000003">
    <property type="protein sequence ID" value="PQJ54169.1"/>
    <property type="molecule type" value="Genomic_DNA"/>
</dbReference>
<dbReference type="RefSeq" id="WP_105052681.1">
    <property type="nucleotide sequence ID" value="NZ_BMYG01000006.1"/>
</dbReference>